<dbReference type="Proteomes" id="UP001634394">
    <property type="component" value="Unassembled WGS sequence"/>
</dbReference>
<feature type="region of interest" description="Disordered" evidence="1">
    <location>
        <begin position="1"/>
        <end position="441"/>
    </location>
</feature>
<accession>A0ABD3T3F0</accession>
<feature type="compositionally biased region" description="Basic and acidic residues" evidence="1">
    <location>
        <begin position="22"/>
        <end position="46"/>
    </location>
</feature>
<organism evidence="2 3">
    <name type="scientific">Sinanodonta woodiana</name>
    <name type="common">Chinese pond mussel</name>
    <name type="synonym">Anodonta woodiana</name>
    <dbReference type="NCBI Taxonomy" id="1069815"/>
    <lineage>
        <taxon>Eukaryota</taxon>
        <taxon>Metazoa</taxon>
        <taxon>Spiralia</taxon>
        <taxon>Lophotrochozoa</taxon>
        <taxon>Mollusca</taxon>
        <taxon>Bivalvia</taxon>
        <taxon>Autobranchia</taxon>
        <taxon>Heteroconchia</taxon>
        <taxon>Palaeoheterodonta</taxon>
        <taxon>Unionida</taxon>
        <taxon>Unionoidea</taxon>
        <taxon>Unionidae</taxon>
        <taxon>Unioninae</taxon>
        <taxon>Sinanodonta</taxon>
    </lineage>
</organism>
<dbReference type="EMBL" id="JBJQND010000019">
    <property type="protein sequence ID" value="KAL3831437.1"/>
    <property type="molecule type" value="Genomic_DNA"/>
</dbReference>
<feature type="compositionally biased region" description="Polar residues" evidence="1">
    <location>
        <begin position="228"/>
        <end position="245"/>
    </location>
</feature>
<evidence type="ECO:0000313" key="3">
    <source>
        <dbReference type="Proteomes" id="UP001634394"/>
    </source>
</evidence>
<feature type="compositionally biased region" description="Basic residues" evidence="1">
    <location>
        <begin position="248"/>
        <end position="260"/>
    </location>
</feature>
<feature type="compositionally biased region" description="Acidic residues" evidence="1">
    <location>
        <begin position="397"/>
        <end position="422"/>
    </location>
</feature>
<feature type="compositionally biased region" description="Basic and acidic residues" evidence="1">
    <location>
        <begin position="295"/>
        <end position="304"/>
    </location>
</feature>
<protein>
    <submittedName>
        <fullName evidence="2">Uncharacterized protein</fullName>
    </submittedName>
</protein>
<proteinExistence type="predicted"/>
<feature type="compositionally biased region" description="Basic residues" evidence="1">
    <location>
        <begin position="169"/>
        <end position="181"/>
    </location>
</feature>
<evidence type="ECO:0000256" key="1">
    <source>
        <dbReference type="SAM" id="MobiDB-lite"/>
    </source>
</evidence>
<reference evidence="2 3" key="1">
    <citation type="submission" date="2024-11" db="EMBL/GenBank/DDBJ databases">
        <title>Chromosome-level genome assembly of the freshwater bivalve Anodonta woodiana.</title>
        <authorList>
            <person name="Chen X."/>
        </authorList>
    </citation>
    <scope>NUCLEOTIDE SEQUENCE [LARGE SCALE GENOMIC DNA]</scope>
    <source>
        <strain evidence="2">MN2024</strain>
        <tissue evidence="2">Gills</tissue>
    </source>
</reference>
<feature type="compositionally biased region" description="Polar residues" evidence="1">
    <location>
        <begin position="263"/>
        <end position="275"/>
    </location>
</feature>
<feature type="compositionally biased region" description="Polar residues" evidence="1">
    <location>
        <begin position="96"/>
        <end position="112"/>
    </location>
</feature>
<feature type="compositionally biased region" description="Low complexity" evidence="1">
    <location>
        <begin position="199"/>
        <end position="212"/>
    </location>
</feature>
<name>A0ABD3T3F0_SINWO</name>
<feature type="compositionally biased region" description="Low complexity" evidence="1">
    <location>
        <begin position="52"/>
        <end position="76"/>
    </location>
</feature>
<sequence>MGASPSRTNDTKGPVQGYVRHTRQEIKDNSTRQEIKDTPNRQDIKVKPTRTSQSRSKSPLQRPSSSLSISSKASFSRYSILPPVTSRDEKIVERPTSGSTSGSNNMKTSSHTQGHDEGSVYLPDTRNPLPDIRNTSMLNSGSSDRMKTTDYWSSKHGRLTLQPLDSLRRMRKNDSRRHHRNRNEDFTQSGYNTGDLEKAIQASQAISEEQQSYGGEDNHSEHSFSEFEIQTSNISERSSLQSLDSFRQIRKNFPRKHRRNRNGDFTQSGYNQSDLQKAVQASLAISEEQQSYGGEDNHSEHSFSEFEIQTSNISERNEDLTESGYNNRDMDMARQMSLALSEELYYQQQEDEDMQEEEEDSGQRNEDLTESGYNNRDLDIARQMSLALSEELHYQQQDDEIMEKEKEEDEAEQEDSGESDTEEERRNIINEERDPSDLLLV</sequence>
<comment type="caution">
    <text evidence="2">The sequence shown here is derived from an EMBL/GenBank/DDBJ whole genome shotgun (WGS) entry which is preliminary data.</text>
</comment>
<keyword evidence="3" id="KW-1185">Reference proteome</keyword>
<feature type="compositionally biased region" description="Basic and acidic residues" evidence="1">
    <location>
        <begin position="216"/>
        <end position="225"/>
    </location>
</feature>
<feature type="compositionally biased region" description="Acidic residues" evidence="1">
    <location>
        <begin position="349"/>
        <end position="360"/>
    </location>
</feature>
<feature type="compositionally biased region" description="Basic and acidic residues" evidence="1">
    <location>
        <begin position="423"/>
        <end position="441"/>
    </location>
</feature>
<evidence type="ECO:0000313" key="2">
    <source>
        <dbReference type="EMBL" id="KAL3831437.1"/>
    </source>
</evidence>
<gene>
    <name evidence="2" type="ORF">ACJMK2_023188</name>
</gene>
<feature type="compositionally biased region" description="Polar residues" evidence="1">
    <location>
        <begin position="133"/>
        <end position="143"/>
    </location>
</feature>
<dbReference type="AlphaFoldDB" id="A0ABD3T3F0"/>